<evidence type="ECO:0000313" key="3">
    <source>
        <dbReference type="EMBL" id="QNN66490.1"/>
    </source>
</evidence>
<organism evidence="3 4">
    <name type="scientific">Sphingomonas lutea</name>
    <dbReference type="NCBI Taxonomy" id="1045317"/>
    <lineage>
        <taxon>Bacteria</taxon>
        <taxon>Pseudomonadati</taxon>
        <taxon>Pseudomonadota</taxon>
        <taxon>Alphaproteobacteria</taxon>
        <taxon>Sphingomonadales</taxon>
        <taxon>Sphingomonadaceae</taxon>
        <taxon>Sphingomonas</taxon>
    </lineage>
</organism>
<dbReference type="RefSeq" id="WP_187537082.1">
    <property type="nucleotide sequence ID" value="NZ_BAABJT010000001.1"/>
</dbReference>
<keyword evidence="3" id="KW-0489">Methyltransferase</keyword>
<dbReference type="AlphaFoldDB" id="A0A7G9SF65"/>
<dbReference type="GO" id="GO:0008168">
    <property type="term" value="F:methyltransferase activity"/>
    <property type="evidence" value="ECO:0007669"/>
    <property type="project" value="UniProtKB-KW"/>
</dbReference>
<dbReference type="KEGG" id="slut:H9L13_07085"/>
<dbReference type="EMBL" id="CP060718">
    <property type="protein sequence ID" value="QNN66490.1"/>
    <property type="molecule type" value="Genomic_DNA"/>
</dbReference>
<dbReference type="InterPro" id="IPR029063">
    <property type="entry name" value="SAM-dependent_MTases_sf"/>
</dbReference>
<dbReference type="GO" id="GO:0032259">
    <property type="term" value="P:methylation"/>
    <property type="evidence" value="ECO:0007669"/>
    <property type="project" value="UniProtKB-KW"/>
</dbReference>
<dbReference type="PANTHER" id="PTHR43861">
    <property type="entry name" value="TRANS-ACONITATE 2-METHYLTRANSFERASE-RELATED"/>
    <property type="match status" value="1"/>
</dbReference>
<reference evidence="3 4" key="1">
    <citation type="submission" date="2020-08" db="EMBL/GenBank/DDBJ databases">
        <title>Genome sequence of Sphingomonas lutea KCTC 23642T.</title>
        <authorList>
            <person name="Hyun D.-W."/>
            <person name="Bae J.-W."/>
        </authorList>
    </citation>
    <scope>NUCLEOTIDE SEQUENCE [LARGE SCALE GENOMIC DNA]</scope>
    <source>
        <strain evidence="3 4">KCTC 23642</strain>
    </source>
</reference>
<dbReference type="Proteomes" id="UP000515971">
    <property type="component" value="Chromosome"/>
</dbReference>
<proteinExistence type="predicted"/>
<dbReference type="InterPro" id="IPR041698">
    <property type="entry name" value="Methyltransf_25"/>
</dbReference>
<name>A0A7G9SF65_9SPHN</name>
<protein>
    <submittedName>
        <fullName evidence="3">Class I SAM-dependent methyltransferase</fullName>
    </submittedName>
</protein>
<keyword evidence="4" id="KW-1185">Reference proteome</keyword>
<dbReference type="SUPFAM" id="SSF53335">
    <property type="entry name" value="S-adenosyl-L-methionine-dependent methyltransferases"/>
    <property type="match status" value="1"/>
</dbReference>
<feature type="domain" description="Methyltransferase" evidence="2">
    <location>
        <begin position="49"/>
        <end position="139"/>
    </location>
</feature>
<gene>
    <name evidence="3" type="ORF">H9L13_07085</name>
</gene>
<evidence type="ECO:0000256" key="1">
    <source>
        <dbReference type="ARBA" id="ARBA00022679"/>
    </source>
</evidence>
<dbReference type="CDD" id="cd02440">
    <property type="entry name" value="AdoMet_MTases"/>
    <property type="match status" value="1"/>
</dbReference>
<dbReference type="Gene3D" id="3.40.50.150">
    <property type="entry name" value="Vaccinia Virus protein VP39"/>
    <property type="match status" value="1"/>
</dbReference>
<evidence type="ECO:0000259" key="2">
    <source>
        <dbReference type="Pfam" id="PF13649"/>
    </source>
</evidence>
<sequence length="275" mass="28086">MKPPDWSGASGDAWAQHWRSTDRALAPVGAALDAAIAAAAPPGAFRAFDVGCGPGTTALALAERRGDAHVIGCDVSAPLIAIARARAEDIANAEFLVGDAEAVVAAHAPFDLIFSRHGVMFFGDPARAFRGLRGAAAPGAHLVLSCFRAWDANPWASLLEAAAAGAPATPPESGPGAFAFADAEEVGDMLAQAGWAAAEATALDFDYVAGAGEDAVEQAVTFLTTIGPASRIIAELNGDARAAAVARLRDALRARLGDYRVVFAGAAWIWTAQAA</sequence>
<dbReference type="Pfam" id="PF13649">
    <property type="entry name" value="Methyltransf_25"/>
    <property type="match status" value="1"/>
</dbReference>
<evidence type="ECO:0000313" key="4">
    <source>
        <dbReference type="Proteomes" id="UP000515971"/>
    </source>
</evidence>
<keyword evidence="1 3" id="KW-0808">Transferase</keyword>
<accession>A0A7G9SF65</accession>